<proteinExistence type="predicted"/>
<dbReference type="EMBL" id="PP934564">
    <property type="protein sequence ID" value="XDI99304.1"/>
    <property type="molecule type" value="Genomic_DNA"/>
</dbReference>
<protein>
    <submittedName>
        <fullName evidence="2">Uncharacterized protein</fullName>
    </submittedName>
</protein>
<organism evidence="2">
    <name type="scientific">Klebsiella phage RothD</name>
    <dbReference type="NCBI Taxonomy" id="3229749"/>
    <lineage>
        <taxon>Viruses</taxon>
    </lineage>
</organism>
<accession>A0AB39BZ31</accession>
<feature type="region of interest" description="Disordered" evidence="1">
    <location>
        <begin position="278"/>
        <end position="298"/>
    </location>
</feature>
<reference evidence="2" key="1">
    <citation type="submission" date="2024-06" db="EMBL/GenBank/DDBJ databases">
        <title>KlebPhaCol: A community-driven resource for collaborative research in Klebsiella.</title>
        <authorList>
            <person name="Rothschild-Rodriguez D."/>
            <person name="Lambon K.S."/>
            <person name="Nobrega F.L."/>
        </authorList>
    </citation>
    <scope>NUCLEOTIDE SEQUENCE</scope>
</reference>
<evidence type="ECO:0000313" key="2">
    <source>
        <dbReference type="EMBL" id="XDI99304.1"/>
    </source>
</evidence>
<evidence type="ECO:0000256" key="1">
    <source>
        <dbReference type="SAM" id="MobiDB-lite"/>
    </source>
</evidence>
<name>A0AB39BZ31_9VIRU</name>
<sequence>MTKSTITRERAQQIFLGNGPELSASEERELARMALAAMGSSESVEMPLDYLHGHKDGLEWAAQLAEANHPETGDWLYDDPIELAKAIRKGPDMPPVQPVADSEPVIVVGDDGGDALSYRRLIQSFEPGTKLYRHAQQAPVAPAVSDDIGEIRVGRLPTMNQDDYPGLGDWWVQLRIGEDSDEVLARVYGATPQEANNRAEALACRAAMLQAEPVCTCPSGDGSLRWPCPVHPGNSPAIPDCWCRTCRPVVLNDMRFVVCPDCGNKRCPRANDHRNACTGSNEPGQEGSAYPDTPREVK</sequence>